<dbReference type="KEGG" id="alq:C7Y71_006765"/>
<organism evidence="1 2">
    <name type="scientific">Pseudoprevotella muciniphila</name>
    <dbReference type="NCBI Taxonomy" id="2133944"/>
    <lineage>
        <taxon>Bacteria</taxon>
        <taxon>Pseudomonadati</taxon>
        <taxon>Bacteroidota</taxon>
        <taxon>Bacteroidia</taxon>
        <taxon>Bacteroidales</taxon>
        <taxon>Prevotellaceae</taxon>
        <taxon>Pseudoprevotella</taxon>
    </lineage>
</organism>
<evidence type="ECO:0000313" key="2">
    <source>
        <dbReference type="Proteomes" id="UP000249375"/>
    </source>
</evidence>
<gene>
    <name evidence="1" type="ORF">C7Y71_006765</name>
</gene>
<dbReference type="EMBL" id="CP033459">
    <property type="protein sequence ID" value="QFQ12744.1"/>
    <property type="molecule type" value="Genomic_DNA"/>
</dbReference>
<keyword evidence="2" id="KW-1185">Reference proteome</keyword>
<accession>A0A5P8E726</accession>
<dbReference type="Proteomes" id="UP000249375">
    <property type="component" value="Chromosome"/>
</dbReference>
<name>A0A5P8E726_9BACT</name>
<evidence type="ECO:0000313" key="1">
    <source>
        <dbReference type="EMBL" id="QFQ12744.1"/>
    </source>
</evidence>
<dbReference type="AlphaFoldDB" id="A0A5P8E726"/>
<reference evidence="1 2" key="1">
    <citation type="submission" date="2018-11" db="EMBL/GenBank/DDBJ databases">
        <authorList>
            <person name="Na S.W."/>
            <person name="Baik M."/>
        </authorList>
    </citation>
    <scope>NUCLEOTIDE SEQUENCE [LARGE SCALE GENOMIC DNA]</scope>
    <source>
        <strain evidence="1 2">E39</strain>
    </source>
</reference>
<protein>
    <submittedName>
        <fullName evidence="1">Uncharacterized protein</fullName>
    </submittedName>
</protein>
<proteinExistence type="predicted"/>
<sequence>MTWYLGFLVIIYLVELQTYKIPKIFNTKFPRFSIQFLAKLIFCGFFRMFLKREEAQTLLLWIGFMRLLRLAMIRISAENFIFNLQKSKLRYE</sequence>